<feature type="region of interest" description="Disordered" evidence="1">
    <location>
        <begin position="649"/>
        <end position="676"/>
    </location>
</feature>
<feature type="compositionally biased region" description="Basic and acidic residues" evidence="1">
    <location>
        <begin position="335"/>
        <end position="346"/>
    </location>
</feature>
<feature type="compositionally biased region" description="Acidic residues" evidence="1">
    <location>
        <begin position="323"/>
        <end position="334"/>
    </location>
</feature>
<sequence length="1302" mass="147517">MLNNSVGSSKPRRKGWTTDLPKITQNVSSVSTLEEFYGDTETSQIEQNFERDGTQKSANDRFSPSPNFSSISVSAARRHLPLGTEISNARQRIREKAKSMVEQRKLAKRLSMMGQAEERSITTEDDEEIARGDTQIEQSIKLGAKYVGERQMVWSQQEEAEGIANGGDVEKGEARHGIRMVTLARPVQCSAEKDAKFTAMLKWGQGGRTEGTKAQRKGTDESSKIGLAQPSAESDHRFADQSLILWSVPLSWSRWVRQNGTRRWAGRAGTKLWLDIHRLEFDHHWLFTGAELRERTLLRSFEAFVGTHEKALKAAKEWLMETQAEEEAAPTDEGEATRGDDNERKRSPPIVQLDALLGNFLRVKKELTLCVKVLERAWNDADQTHGQFVLRRLEGHAEIFEEEYEGGVPEELHDFFRSPMFLLSERAASTEEPLASEAARPSENERQRKAAVVACHYQVQIFFNDLIVCASDPVPLHWPSFCVPFARIFDLRVFERPEKIRIRLMERLSRMAKWQEIAEIFVPLLADHKTGTSADDSRKEEGSLVGLQFASTVHRGSFKDSLGCGGQAPFMQGRLFCALKSISGKSGEKNEERKEQREKVTANICRPLFPSLFPRRAILCSSQILSSDLRLNALEKRWIDWSSRPRHRIGFGHGKETKKAENESDEDQRGDTKQKAAEFGLEARKRTGREMALSLRRHLRHNAERWRRARDPAELVREEPLPTLSLFPQLLISRRPFDISRRLKPMRRHPLLSLRRPILSEQQLSKRKLILNIQFASFIPKRFVNGSPSQIFLHFSTKVSSLSTTIVDGRHANWQETLAMEMGREKEDEREEDDCLEVDMFDVEVRPMESDDRERDTRHEREERRWLGTARVPLRALVALGKADGHLTLQSPIFHTDYRSHPSDRPITVRLLISIDPSPPFPLQSPSVSQFGQNDNLLSEGEHFENRFRQRFPNRRVLANVCSTEGKRFTASRFLRPVVPPAQIVSLFSANPKKAVSAAAQITACVPVFVDSDELVPTRTPIWSTIDEILRFGTASADELGTLLCCWLLGLHLSALLLLGSSLPDGPNSAAVYVKFPDGDQWLIIPSNGHHFDLSDSTCPFLSVGTVLSDNNVYVNLQNASHPSQLDFDLAKRANWASLFPSSALFPSLQPETVNYGETDENQLMELRTNLERDIRLHFDQARPFAIPQWNLLGSRILREVLIDSLGSSPDFAASVSLPLDIESRLEQLKPAFRLSALAFRFPFFSRAQIVHQVLRSQVHLNSEAQAQFALALHFQPMVGDAILGCAVAICTLLPNKQMQTQ</sequence>
<evidence type="ECO:0000259" key="3">
    <source>
        <dbReference type="Pfam" id="PF24656"/>
    </source>
</evidence>
<reference evidence="4 5" key="1">
    <citation type="submission" date="2024-10" db="EMBL/GenBank/DDBJ databases">
        <authorList>
            <person name="Kim D."/>
        </authorList>
    </citation>
    <scope>NUCLEOTIDE SEQUENCE [LARGE SCALE GENOMIC DNA]</scope>
    <source>
        <strain evidence="4">Taebaek</strain>
    </source>
</reference>
<gene>
    <name evidence="4" type="ORF">niasHS_002209</name>
</gene>
<feature type="domain" description="CC2D2A N-terminal C2" evidence="2">
    <location>
        <begin position="439"/>
        <end position="570"/>
    </location>
</feature>
<dbReference type="InterPro" id="IPR052434">
    <property type="entry name" value="Tectonic-like_complex_comp"/>
</dbReference>
<feature type="region of interest" description="Disordered" evidence="1">
    <location>
        <begin position="111"/>
        <end position="130"/>
    </location>
</feature>
<evidence type="ECO:0008006" key="6">
    <source>
        <dbReference type="Google" id="ProtNLM"/>
    </source>
</evidence>
<dbReference type="Proteomes" id="UP001620645">
    <property type="component" value="Unassembled WGS sequence"/>
</dbReference>
<accession>A0ABD2KMJ6</accession>
<feature type="compositionally biased region" description="Basic and acidic residues" evidence="1">
    <location>
        <begin position="653"/>
        <end position="676"/>
    </location>
</feature>
<feature type="region of interest" description="Disordered" evidence="1">
    <location>
        <begin position="1"/>
        <end position="20"/>
    </location>
</feature>
<proteinExistence type="predicted"/>
<evidence type="ECO:0000256" key="1">
    <source>
        <dbReference type="SAM" id="MobiDB-lite"/>
    </source>
</evidence>
<dbReference type="Pfam" id="PF24656">
    <property type="entry name" value="CEPT76_peptidase"/>
    <property type="match status" value="1"/>
</dbReference>
<feature type="compositionally biased region" description="Low complexity" evidence="1">
    <location>
        <begin position="62"/>
        <end position="72"/>
    </location>
</feature>
<dbReference type="PANTHER" id="PTHR20837">
    <property type="entry name" value="CENTROSOMAL PROTEIN-RELATED"/>
    <property type="match status" value="1"/>
</dbReference>
<dbReference type="InterPro" id="IPR056290">
    <property type="entry name" value="CEPT76/DRC7_peptidase-like_dom"/>
</dbReference>
<evidence type="ECO:0000259" key="2">
    <source>
        <dbReference type="Pfam" id="PF15625"/>
    </source>
</evidence>
<dbReference type="InterPro" id="IPR028928">
    <property type="entry name" value="CC2D2AN-C2"/>
</dbReference>
<feature type="region of interest" description="Disordered" evidence="1">
    <location>
        <begin position="52"/>
        <end position="72"/>
    </location>
</feature>
<dbReference type="Pfam" id="PF15625">
    <property type="entry name" value="CC2D2AN-C2"/>
    <property type="match status" value="1"/>
</dbReference>
<name>A0ABD2KMJ6_HETSC</name>
<feature type="domain" description="CEP76/DRC7 peptidase-like" evidence="3">
    <location>
        <begin position="1022"/>
        <end position="1139"/>
    </location>
</feature>
<dbReference type="PANTHER" id="PTHR20837:SF0">
    <property type="entry name" value="COILED-COIL AND C2 DOMAIN-CONTAINING PROTEIN 2A"/>
    <property type="match status" value="1"/>
</dbReference>
<dbReference type="EMBL" id="JBICCN010000007">
    <property type="protein sequence ID" value="KAL3104182.1"/>
    <property type="molecule type" value="Genomic_DNA"/>
</dbReference>
<comment type="caution">
    <text evidence="4">The sequence shown here is derived from an EMBL/GenBank/DDBJ whole genome shotgun (WGS) entry which is preliminary data.</text>
</comment>
<feature type="region of interest" description="Disordered" evidence="1">
    <location>
        <begin position="323"/>
        <end position="347"/>
    </location>
</feature>
<keyword evidence="5" id="KW-1185">Reference proteome</keyword>
<protein>
    <recommendedName>
        <fullName evidence="6">C2 domain-containing protein</fullName>
    </recommendedName>
</protein>
<evidence type="ECO:0000313" key="4">
    <source>
        <dbReference type="EMBL" id="KAL3104182.1"/>
    </source>
</evidence>
<evidence type="ECO:0000313" key="5">
    <source>
        <dbReference type="Proteomes" id="UP001620645"/>
    </source>
</evidence>
<organism evidence="4 5">
    <name type="scientific">Heterodera schachtii</name>
    <name type="common">Sugarbeet cyst nematode worm</name>
    <name type="synonym">Tylenchus schachtii</name>
    <dbReference type="NCBI Taxonomy" id="97005"/>
    <lineage>
        <taxon>Eukaryota</taxon>
        <taxon>Metazoa</taxon>
        <taxon>Ecdysozoa</taxon>
        <taxon>Nematoda</taxon>
        <taxon>Chromadorea</taxon>
        <taxon>Rhabditida</taxon>
        <taxon>Tylenchina</taxon>
        <taxon>Tylenchomorpha</taxon>
        <taxon>Tylenchoidea</taxon>
        <taxon>Heteroderidae</taxon>
        <taxon>Heteroderinae</taxon>
        <taxon>Heterodera</taxon>
    </lineage>
</organism>